<name>A0A0C9VQL4_SPHS4</name>
<protein>
    <submittedName>
        <fullName evidence="2">Uncharacterized protein</fullName>
    </submittedName>
</protein>
<evidence type="ECO:0000313" key="2">
    <source>
        <dbReference type="EMBL" id="KIJ40520.1"/>
    </source>
</evidence>
<feature type="region of interest" description="Disordered" evidence="1">
    <location>
        <begin position="584"/>
        <end position="611"/>
    </location>
</feature>
<feature type="compositionally biased region" description="Polar residues" evidence="1">
    <location>
        <begin position="640"/>
        <end position="665"/>
    </location>
</feature>
<reference evidence="2 3" key="1">
    <citation type="submission" date="2014-06" db="EMBL/GenBank/DDBJ databases">
        <title>Evolutionary Origins and Diversification of the Mycorrhizal Mutualists.</title>
        <authorList>
            <consortium name="DOE Joint Genome Institute"/>
            <consortium name="Mycorrhizal Genomics Consortium"/>
            <person name="Kohler A."/>
            <person name="Kuo A."/>
            <person name="Nagy L.G."/>
            <person name="Floudas D."/>
            <person name="Copeland A."/>
            <person name="Barry K.W."/>
            <person name="Cichocki N."/>
            <person name="Veneault-Fourrey C."/>
            <person name="LaButti K."/>
            <person name="Lindquist E.A."/>
            <person name="Lipzen A."/>
            <person name="Lundell T."/>
            <person name="Morin E."/>
            <person name="Murat C."/>
            <person name="Riley R."/>
            <person name="Ohm R."/>
            <person name="Sun H."/>
            <person name="Tunlid A."/>
            <person name="Henrissat B."/>
            <person name="Grigoriev I.V."/>
            <person name="Hibbett D.S."/>
            <person name="Martin F."/>
        </authorList>
    </citation>
    <scope>NUCLEOTIDE SEQUENCE [LARGE SCALE GENOMIC DNA]</scope>
    <source>
        <strain evidence="2 3">SS14</strain>
    </source>
</reference>
<evidence type="ECO:0000256" key="1">
    <source>
        <dbReference type="SAM" id="MobiDB-lite"/>
    </source>
</evidence>
<feature type="region of interest" description="Disordered" evidence="1">
    <location>
        <begin position="24"/>
        <end position="49"/>
    </location>
</feature>
<dbReference type="Proteomes" id="UP000054279">
    <property type="component" value="Unassembled WGS sequence"/>
</dbReference>
<feature type="compositionally biased region" description="Pro residues" evidence="1">
    <location>
        <begin position="146"/>
        <end position="157"/>
    </location>
</feature>
<feature type="compositionally biased region" description="Low complexity" evidence="1">
    <location>
        <begin position="98"/>
        <end position="109"/>
    </location>
</feature>
<accession>A0A0C9VQL4</accession>
<proteinExistence type="predicted"/>
<feature type="region of interest" description="Disordered" evidence="1">
    <location>
        <begin position="448"/>
        <end position="491"/>
    </location>
</feature>
<feature type="compositionally biased region" description="Basic and acidic residues" evidence="1">
    <location>
        <begin position="669"/>
        <end position="682"/>
    </location>
</feature>
<dbReference type="HOGENOM" id="CLU_371793_0_0_1"/>
<feature type="region of interest" description="Disordered" evidence="1">
    <location>
        <begin position="98"/>
        <end position="162"/>
    </location>
</feature>
<feature type="compositionally biased region" description="Basic and acidic residues" evidence="1">
    <location>
        <begin position="35"/>
        <end position="49"/>
    </location>
</feature>
<dbReference type="EMBL" id="KN837143">
    <property type="protein sequence ID" value="KIJ40520.1"/>
    <property type="molecule type" value="Genomic_DNA"/>
</dbReference>
<feature type="compositionally biased region" description="Polar residues" evidence="1">
    <location>
        <begin position="702"/>
        <end position="711"/>
    </location>
</feature>
<feature type="region of interest" description="Disordered" evidence="1">
    <location>
        <begin position="640"/>
        <end position="748"/>
    </location>
</feature>
<dbReference type="AlphaFoldDB" id="A0A0C9VQL4"/>
<keyword evidence="3" id="KW-1185">Reference proteome</keyword>
<gene>
    <name evidence="2" type="ORF">M422DRAFT_256486</name>
</gene>
<feature type="compositionally biased region" description="Polar residues" evidence="1">
    <location>
        <begin position="594"/>
        <end position="611"/>
    </location>
</feature>
<sequence length="748" mass="81606">MAGNTGANTHEYFSFEIPHLATQHSTAKAGTVRPANERTPLERKDPGKKPKVLDLAVYLDEDVDFPPSPTRSTKKGPILLGSDILSNLLKIPVLSAPPASVSPTLSPSTYMSHDNVPHTPTAPSSGTTPLPPVTDGEASGQSPQDPNHPPHATPPNRLPTNIRSRFIEPVGPDWPTIYGQTLERIMHPITPAHQRNWKTLDGDKILAAISRLKVTRNAADRVAAMTALERLLQTAFPENVEIDIILGDTIQEHVRPSSAYPFLVQGLSDEEIRILKNESVLANEDVAVFFYPYDTALPMTDYAVSLEGLVLTPSIQDDARAAAELIRFLSGLSEITHFIAQHNDNIPFNEVPNPHNFVHWTLNTLRVTSSMVKRCNSGPTPVHNIFINPPTTEPGAYKKWITLLHGLHFDTRKGTGKPTIAELCNVCKSVAHNEDTCPYAAIPGWPTTPPSDKPTHSIPHGGAPPCGRGRGGNFGRGRDDSPPRGPLVSAHGSLVNRGVAGLTAVSISNDIDRVTESSPVLTSPICGDAPRSHPVRVAGQSGEIHHNNNATVQPLQLNCAQNSQSMSNENNNITRDNTYFIHPLLYNDPHRTPSSDNEPPHPVNQNDSNRSITNDAITASLTQGDTTRPHPTQVTRHLRENQQSNNTTHHNVQPTVRNSPHPTANRSSSESRSDSARSRIESHPPPTESDDSSELSSYEASNTDSRSMSFSDNDDPWPDPPDPQSQHSPLKSPRKKHCGELRITSQNM</sequence>
<organism evidence="2 3">
    <name type="scientific">Sphaerobolus stellatus (strain SS14)</name>
    <dbReference type="NCBI Taxonomy" id="990650"/>
    <lineage>
        <taxon>Eukaryota</taxon>
        <taxon>Fungi</taxon>
        <taxon>Dikarya</taxon>
        <taxon>Basidiomycota</taxon>
        <taxon>Agaricomycotina</taxon>
        <taxon>Agaricomycetes</taxon>
        <taxon>Phallomycetidae</taxon>
        <taxon>Geastrales</taxon>
        <taxon>Sphaerobolaceae</taxon>
        <taxon>Sphaerobolus</taxon>
    </lineage>
</organism>
<evidence type="ECO:0000313" key="3">
    <source>
        <dbReference type="Proteomes" id="UP000054279"/>
    </source>
</evidence>
<dbReference type="OrthoDB" id="2664977at2759"/>